<dbReference type="InterPro" id="IPR002509">
    <property type="entry name" value="NODB_dom"/>
</dbReference>
<dbReference type="EMBL" id="SWVK01000021">
    <property type="protein sequence ID" value="NFN36265.1"/>
    <property type="molecule type" value="Genomic_DNA"/>
</dbReference>
<gene>
    <name evidence="3" type="ORF">FC774_08295</name>
    <name evidence="4" type="ORF">FDB51_14300</name>
</gene>
<dbReference type="PANTHER" id="PTHR10587:SF125">
    <property type="entry name" value="POLYSACCHARIDE DEACETYLASE YHEN-RELATED"/>
    <property type="match status" value="1"/>
</dbReference>
<dbReference type="GO" id="GO:0016810">
    <property type="term" value="F:hydrolase activity, acting on carbon-nitrogen (but not peptide) bonds"/>
    <property type="evidence" value="ECO:0007669"/>
    <property type="project" value="InterPro"/>
</dbReference>
<evidence type="ECO:0000313" key="5">
    <source>
        <dbReference type="Proteomes" id="UP000473681"/>
    </source>
</evidence>
<dbReference type="Proteomes" id="UP000473681">
    <property type="component" value="Unassembled WGS sequence"/>
</dbReference>
<dbReference type="SUPFAM" id="SSF88713">
    <property type="entry name" value="Glycoside hydrolase/deacetylase"/>
    <property type="match status" value="1"/>
</dbReference>
<dbReference type="RefSeq" id="WP_053342753.1">
    <property type="nucleotide sequence ID" value="NZ_LFPA01000004.1"/>
</dbReference>
<dbReference type="GO" id="GO:0005975">
    <property type="term" value="P:carbohydrate metabolic process"/>
    <property type="evidence" value="ECO:0007669"/>
    <property type="project" value="InterPro"/>
</dbReference>
<evidence type="ECO:0000313" key="6">
    <source>
        <dbReference type="Proteomes" id="UP000476820"/>
    </source>
</evidence>
<comment type="caution">
    <text evidence="3">The sequence shown here is derived from an EMBL/GenBank/DDBJ whole genome shotgun (WGS) entry which is preliminary data.</text>
</comment>
<feature type="domain" description="NodB homology" evidence="2">
    <location>
        <begin position="33"/>
        <end position="227"/>
    </location>
</feature>
<name>A0A0M1LSU4_CLOBO</name>
<feature type="signal peptide" evidence="1">
    <location>
        <begin position="1"/>
        <end position="26"/>
    </location>
</feature>
<dbReference type="InterPro" id="IPR050248">
    <property type="entry name" value="Polysacc_deacetylase_ArnD"/>
</dbReference>
<proteinExistence type="predicted"/>
<dbReference type="Pfam" id="PF01522">
    <property type="entry name" value="Polysacc_deac_1"/>
    <property type="match status" value="1"/>
</dbReference>
<dbReference type="PROSITE" id="PS51677">
    <property type="entry name" value="NODB"/>
    <property type="match status" value="1"/>
</dbReference>
<dbReference type="Gene3D" id="3.20.20.370">
    <property type="entry name" value="Glycoside hydrolase/deacetylase"/>
    <property type="match status" value="1"/>
</dbReference>
<feature type="chain" id="PRO_5036294485" evidence="1">
    <location>
        <begin position="27"/>
        <end position="248"/>
    </location>
</feature>
<dbReference type="InterPro" id="IPR011330">
    <property type="entry name" value="Glyco_hydro/deAcase_b/a-brl"/>
</dbReference>
<dbReference type="Proteomes" id="UP000476820">
    <property type="component" value="Unassembled WGS sequence"/>
</dbReference>
<protein>
    <submittedName>
        <fullName evidence="3">Polysaccharide deacetylase</fullName>
    </submittedName>
</protein>
<dbReference type="EMBL" id="SWOV01000017">
    <property type="protein sequence ID" value="NFF87866.1"/>
    <property type="molecule type" value="Genomic_DNA"/>
</dbReference>
<evidence type="ECO:0000313" key="3">
    <source>
        <dbReference type="EMBL" id="NFF87866.1"/>
    </source>
</evidence>
<dbReference type="OrthoDB" id="258610at2"/>
<dbReference type="AlphaFoldDB" id="A0A0M1LSU4"/>
<evidence type="ECO:0000313" key="4">
    <source>
        <dbReference type="EMBL" id="NFN36265.1"/>
    </source>
</evidence>
<sequence length="248" mass="28691">MKKYFKFLILSIILIFSIFNTYSANALDQTQRKIVYLTFDDGPSPNNTENILQILNENNVRATFCVVGSNALRYKETLKQLNEYDMGIIPHCNNHEYKELYSSTQYYIEDLNRCTEIINNVIGENKKFRFVRMPGGSDNTVGDYQTLQNIKSELKRIGMDYIDWSIDSGDTCAAMVPKEQITSNVEGQAGVYNIEVVLMHDLENKVTTTDALQGIINKYKKLGYEFKTFDEMEDWEVQYLIGKRVIDK</sequence>
<organism evidence="3 6">
    <name type="scientific">Clostridium botulinum</name>
    <dbReference type="NCBI Taxonomy" id="1491"/>
    <lineage>
        <taxon>Bacteria</taxon>
        <taxon>Bacillati</taxon>
        <taxon>Bacillota</taxon>
        <taxon>Clostridia</taxon>
        <taxon>Eubacteriales</taxon>
        <taxon>Clostridiaceae</taxon>
        <taxon>Clostridium</taxon>
    </lineage>
</organism>
<dbReference type="CDD" id="cd10944">
    <property type="entry name" value="CE4_SmPgdA_like"/>
    <property type="match status" value="1"/>
</dbReference>
<evidence type="ECO:0000259" key="2">
    <source>
        <dbReference type="PROSITE" id="PS51677"/>
    </source>
</evidence>
<evidence type="ECO:0000256" key="1">
    <source>
        <dbReference type="SAM" id="SignalP"/>
    </source>
</evidence>
<keyword evidence="1" id="KW-0732">Signal</keyword>
<accession>A0A0M1LSU4</accession>
<dbReference type="PANTHER" id="PTHR10587">
    <property type="entry name" value="GLYCOSYL TRANSFERASE-RELATED"/>
    <property type="match status" value="1"/>
</dbReference>
<reference evidence="5 6" key="1">
    <citation type="submission" date="2019-04" db="EMBL/GenBank/DDBJ databases">
        <title>Genome sequencing of Clostridium botulinum Groups I-IV and Clostridium butyricum.</title>
        <authorList>
            <person name="Brunt J."/>
            <person name="Van Vliet A.H.M."/>
            <person name="Stringer S.C."/>
            <person name="Carter A.T."/>
            <person name="Peck M.W."/>
        </authorList>
    </citation>
    <scope>NUCLEOTIDE SEQUENCE [LARGE SCALE GENOMIC DNA]</scope>
    <source>
        <strain evidence="3 6">1605</strain>
        <strain evidence="4 5">CB-K-33E</strain>
    </source>
</reference>